<dbReference type="PANTHER" id="PTHR11879:SF22">
    <property type="entry name" value="ASPARTATE AMINOTRANSFERASE, MITOCHONDRIAL"/>
    <property type="match status" value="1"/>
</dbReference>
<dbReference type="GO" id="GO:0006533">
    <property type="term" value="P:L-aspartate catabolic process"/>
    <property type="evidence" value="ECO:0007669"/>
    <property type="project" value="TreeGrafter"/>
</dbReference>
<evidence type="ECO:0000256" key="11">
    <source>
        <dbReference type="ARBA" id="ARBA00042867"/>
    </source>
</evidence>
<evidence type="ECO:0000313" key="14">
    <source>
        <dbReference type="EMBL" id="CAD7242821.1"/>
    </source>
</evidence>
<organism evidence="14">
    <name type="scientific">Darwinula stevensoni</name>
    <dbReference type="NCBI Taxonomy" id="69355"/>
    <lineage>
        <taxon>Eukaryota</taxon>
        <taxon>Metazoa</taxon>
        <taxon>Ecdysozoa</taxon>
        <taxon>Arthropoda</taxon>
        <taxon>Crustacea</taxon>
        <taxon>Oligostraca</taxon>
        <taxon>Ostracoda</taxon>
        <taxon>Podocopa</taxon>
        <taxon>Podocopida</taxon>
        <taxon>Darwinulocopina</taxon>
        <taxon>Darwinuloidea</taxon>
        <taxon>Darwinulidae</taxon>
        <taxon>Darwinula</taxon>
    </lineage>
</organism>
<evidence type="ECO:0000313" key="15">
    <source>
        <dbReference type="Proteomes" id="UP000677054"/>
    </source>
</evidence>
<evidence type="ECO:0000256" key="4">
    <source>
        <dbReference type="ARBA" id="ARBA00012753"/>
    </source>
</evidence>
<dbReference type="PANTHER" id="PTHR11879">
    <property type="entry name" value="ASPARTATE AMINOTRANSFERASE"/>
    <property type="match status" value="1"/>
</dbReference>
<dbReference type="InterPro" id="IPR004839">
    <property type="entry name" value="Aminotransferase_I/II_large"/>
</dbReference>
<feature type="domain" description="Aminotransferase class I/classII large" evidence="13">
    <location>
        <begin position="28"/>
        <end position="166"/>
    </location>
</feature>
<evidence type="ECO:0000259" key="13">
    <source>
        <dbReference type="Pfam" id="PF00155"/>
    </source>
</evidence>
<evidence type="ECO:0000256" key="9">
    <source>
        <dbReference type="ARBA" id="ARBA00041257"/>
    </source>
</evidence>
<gene>
    <name evidence="14" type="ORF">DSTB1V02_LOCUS2766</name>
</gene>
<dbReference type="EC" id="2.6.1.1" evidence="4"/>
<evidence type="ECO:0000256" key="3">
    <source>
        <dbReference type="ARBA" id="ARBA00011738"/>
    </source>
</evidence>
<dbReference type="OrthoDB" id="6752799at2759"/>
<dbReference type="Proteomes" id="UP000677054">
    <property type="component" value="Unassembled WGS sequence"/>
</dbReference>
<name>A0A7R8XAM9_9CRUS</name>
<evidence type="ECO:0000256" key="2">
    <source>
        <dbReference type="ARBA" id="ARBA00007441"/>
    </source>
</evidence>
<dbReference type="AlphaFoldDB" id="A0A7R8XAM9"/>
<dbReference type="InterPro" id="IPR015424">
    <property type="entry name" value="PyrdxlP-dep_Trfase"/>
</dbReference>
<dbReference type="InterPro" id="IPR000796">
    <property type="entry name" value="Asp_trans"/>
</dbReference>
<keyword evidence="7" id="KW-0663">Pyridoxal phosphate</keyword>
<keyword evidence="6" id="KW-0808">Transferase</keyword>
<dbReference type="EMBL" id="CAJPEV010000321">
    <property type="protein sequence ID" value="CAG0883958.1"/>
    <property type="molecule type" value="Genomic_DNA"/>
</dbReference>
<dbReference type="GO" id="GO:0030170">
    <property type="term" value="F:pyridoxal phosphate binding"/>
    <property type="evidence" value="ECO:0007669"/>
    <property type="project" value="InterPro"/>
</dbReference>
<comment type="similarity">
    <text evidence="2">Belongs to the class-I pyridoxal-phosphate-dependent aminotransferase family.</text>
</comment>
<dbReference type="InterPro" id="IPR015422">
    <property type="entry name" value="PyrdxlP-dep_Trfase_small"/>
</dbReference>
<sequence length="172" mass="19531">MEQVFLNSDMVYLLPSNHLLIANALICERAGAFSFICDSKDEADRVLSQLKILIRPMYSNPPIHGARIVTTVLNDPQLRQQWLKDVKGMADRILTMRSKLREGLKKEGSMHDWKHITDQIGMFCFTGMKPNQVERLIREFSIYLTKDGRISVAGISSANVGYLAHAMHLVTK</sequence>
<evidence type="ECO:0000256" key="7">
    <source>
        <dbReference type="ARBA" id="ARBA00022898"/>
    </source>
</evidence>
<protein>
    <recommendedName>
        <fullName evidence="8">Aspartate aminotransferase, mitochondrial</fullName>
        <ecNumber evidence="4">2.6.1.1</ecNumber>
    </recommendedName>
    <alternativeName>
        <fullName evidence="9">Kynurenine aminotransferase 4</fullName>
    </alternativeName>
    <alternativeName>
        <fullName evidence="12">Kynurenine aminotransferase IV</fullName>
    </alternativeName>
    <alternativeName>
        <fullName evidence="11">Kynurenine--oxoglutarate transaminase 4</fullName>
    </alternativeName>
    <alternativeName>
        <fullName evidence="10">Kynurenine--oxoglutarate transaminase IV</fullName>
    </alternativeName>
</protein>
<proteinExistence type="inferred from homology"/>
<dbReference type="SUPFAM" id="SSF53383">
    <property type="entry name" value="PLP-dependent transferases"/>
    <property type="match status" value="1"/>
</dbReference>
<comment type="subunit">
    <text evidence="3">Homodimer.</text>
</comment>
<comment type="cofactor">
    <cofactor evidence="1">
        <name>pyridoxal 5'-phosphate</name>
        <dbReference type="ChEBI" id="CHEBI:597326"/>
    </cofactor>
</comment>
<dbReference type="GO" id="GO:0004069">
    <property type="term" value="F:L-aspartate:2-oxoglutarate aminotransferase activity"/>
    <property type="evidence" value="ECO:0007669"/>
    <property type="project" value="UniProtKB-EC"/>
</dbReference>
<evidence type="ECO:0000256" key="6">
    <source>
        <dbReference type="ARBA" id="ARBA00022679"/>
    </source>
</evidence>
<dbReference type="Gene3D" id="3.40.640.10">
    <property type="entry name" value="Type I PLP-dependent aspartate aminotransferase-like (Major domain)"/>
    <property type="match status" value="1"/>
</dbReference>
<dbReference type="EMBL" id="LR899838">
    <property type="protein sequence ID" value="CAD7242821.1"/>
    <property type="molecule type" value="Genomic_DNA"/>
</dbReference>
<evidence type="ECO:0000256" key="8">
    <source>
        <dbReference type="ARBA" id="ARBA00040891"/>
    </source>
</evidence>
<keyword evidence="5" id="KW-0032">Aminotransferase</keyword>
<evidence type="ECO:0000256" key="10">
    <source>
        <dbReference type="ARBA" id="ARBA00041746"/>
    </source>
</evidence>
<dbReference type="GO" id="GO:0005739">
    <property type="term" value="C:mitochondrion"/>
    <property type="evidence" value="ECO:0007669"/>
    <property type="project" value="TreeGrafter"/>
</dbReference>
<dbReference type="InterPro" id="IPR015421">
    <property type="entry name" value="PyrdxlP-dep_Trfase_major"/>
</dbReference>
<evidence type="ECO:0000256" key="12">
    <source>
        <dbReference type="ARBA" id="ARBA00042891"/>
    </source>
</evidence>
<evidence type="ECO:0000256" key="1">
    <source>
        <dbReference type="ARBA" id="ARBA00001933"/>
    </source>
</evidence>
<dbReference type="Pfam" id="PF00155">
    <property type="entry name" value="Aminotran_1_2"/>
    <property type="match status" value="1"/>
</dbReference>
<accession>A0A7R8XAM9</accession>
<dbReference type="PRINTS" id="PR00799">
    <property type="entry name" value="TRANSAMINASE"/>
</dbReference>
<evidence type="ECO:0000256" key="5">
    <source>
        <dbReference type="ARBA" id="ARBA00022576"/>
    </source>
</evidence>
<dbReference type="Gene3D" id="3.90.1150.10">
    <property type="entry name" value="Aspartate Aminotransferase, domain 1"/>
    <property type="match status" value="1"/>
</dbReference>
<reference evidence="14" key="1">
    <citation type="submission" date="2020-11" db="EMBL/GenBank/DDBJ databases">
        <authorList>
            <person name="Tran Van P."/>
        </authorList>
    </citation>
    <scope>NUCLEOTIDE SEQUENCE</scope>
</reference>
<keyword evidence="15" id="KW-1185">Reference proteome</keyword>